<dbReference type="InterPro" id="IPR036396">
    <property type="entry name" value="Cyt_P450_sf"/>
</dbReference>
<dbReference type="PRINTS" id="PR00465">
    <property type="entry name" value="EP450IV"/>
</dbReference>
<dbReference type="EMBL" id="JBBPBK010000043">
    <property type="protein sequence ID" value="KAK9266953.1"/>
    <property type="molecule type" value="Genomic_DNA"/>
</dbReference>
<protein>
    <recommendedName>
        <fullName evidence="6">Cytochrome P450</fullName>
    </recommendedName>
</protein>
<gene>
    <name evidence="4" type="ORF">L1049_021517</name>
</gene>
<name>A0AAP0R3Y8_LIQFO</name>
<reference evidence="4 5" key="1">
    <citation type="journal article" date="2024" name="Plant J.">
        <title>Genome sequences and population genomics reveal climatic adaptation and genomic divergence between two closely related sweetgum species.</title>
        <authorList>
            <person name="Xu W.Q."/>
            <person name="Ren C.Q."/>
            <person name="Zhang X.Y."/>
            <person name="Comes H.P."/>
            <person name="Liu X.H."/>
            <person name="Li Y.G."/>
            <person name="Kettle C.J."/>
            <person name="Jalonen R."/>
            <person name="Gaisberger H."/>
            <person name="Ma Y.Z."/>
            <person name="Qiu Y.X."/>
        </authorList>
    </citation>
    <scope>NUCLEOTIDE SEQUENCE [LARGE SCALE GENOMIC DNA]</scope>
    <source>
        <strain evidence="4">Hangzhou</strain>
    </source>
</reference>
<keyword evidence="5" id="KW-1185">Reference proteome</keyword>
<evidence type="ECO:0000313" key="5">
    <source>
        <dbReference type="Proteomes" id="UP001415857"/>
    </source>
</evidence>
<dbReference type="GO" id="GO:0010268">
    <property type="term" value="P:brassinosteroid homeostasis"/>
    <property type="evidence" value="ECO:0007669"/>
    <property type="project" value="TreeGrafter"/>
</dbReference>
<dbReference type="Gene3D" id="1.10.630.10">
    <property type="entry name" value="Cytochrome P450"/>
    <property type="match status" value="1"/>
</dbReference>
<evidence type="ECO:0000256" key="3">
    <source>
        <dbReference type="SAM" id="Phobius"/>
    </source>
</evidence>
<proteinExistence type="predicted"/>
<dbReference type="PANTHER" id="PTHR24286">
    <property type="entry name" value="CYTOCHROME P450 26"/>
    <property type="match status" value="1"/>
</dbReference>
<keyword evidence="3" id="KW-1133">Transmembrane helix</keyword>
<keyword evidence="3" id="KW-0472">Membrane</keyword>
<evidence type="ECO:0008006" key="6">
    <source>
        <dbReference type="Google" id="ProtNLM"/>
    </source>
</evidence>
<dbReference type="Pfam" id="PF00067">
    <property type="entry name" value="p450"/>
    <property type="match status" value="1"/>
</dbReference>
<dbReference type="InterPro" id="IPR002403">
    <property type="entry name" value="Cyt_P450_E_grp-IV"/>
</dbReference>
<keyword evidence="2" id="KW-0408">Iron</keyword>
<sequence>MGIWLTLLLGIVPLLGWLLRWWNEFWYVFPLRKQCSSAGTNLPPGHMGIPFFGELFTFLWYFMVVRRPDDFINSKRRKYGDGVGMYRTYLFGSPTIIACFPSINQFVFNSSDLFVGEWPTAEPVLGRNALVVAQGKAHARLKSHVINAINRPDALRRIALLVQPRVRAALQSWAQNGKINAHDETKKLTFENIVKLFVSYEPGPLLDTISQLFVGILQGVRSKPPTTAYQHAVQCRKDLEEIFRVELEKRKNQNRTETMDDLMDRMMQTEDDEGNHLLDEEMLDNIINLMVAGYESTALSSMWAIYYLAKFPNVLKKLRVKPSNMVMDSKHLILPLVSSHLEQLKLNCRRRTWRLARTRKEILLQVKILLAGYKIPKGWKVILWLRYLHTNPENFEDPMCFNPDRWNVGTAESRCRNNISSTSETGRWG</sequence>
<dbReference type="GO" id="GO:0016132">
    <property type="term" value="P:brassinosteroid biosynthetic process"/>
    <property type="evidence" value="ECO:0007669"/>
    <property type="project" value="TreeGrafter"/>
</dbReference>
<evidence type="ECO:0000256" key="2">
    <source>
        <dbReference type="ARBA" id="ARBA00023004"/>
    </source>
</evidence>
<dbReference type="GO" id="GO:0016705">
    <property type="term" value="F:oxidoreductase activity, acting on paired donors, with incorporation or reduction of molecular oxygen"/>
    <property type="evidence" value="ECO:0007669"/>
    <property type="project" value="InterPro"/>
</dbReference>
<dbReference type="AlphaFoldDB" id="A0AAP0R3Y8"/>
<dbReference type="GO" id="GO:0004497">
    <property type="term" value="F:monooxygenase activity"/>
    <property type="evidence" value="ECO:0007669"/>
    <property type="project" value="InterPro"/>
</dbReference>
<dbReference type="GO" id="GO:0005506">
    <property type="term" value="F:iron ion binding"/>
    <property type="evidence" value="ECO:0007669"/>
    <property type="project" value="InterPro"/>
</dbReference>
<evidence type="ECO:0000313" key="4">
    <source>
        <dbReference type="EMBL" id="KAK9266953.1"/>
    </source>
</evidence>
<keyword evidence="1" id="KW-0479">Metal-binding</keyword>
<dbReference type="PANTHER" id="PTHR24286:SF12">
    <property type="entry name" value="CYTOCHROME P450 FAMILY PROTEIN, EXPRESSED"/>
    <property type="match status" value="1"/>
</dbReference>
<dbReference type="GO" id="GO:0016125">
    <property type="term" value="P:sterol metabolic process"/>
    <property type="evidence" value="ECO:0007669"/>
    <property type="project" value="TreeGrafter"/>
</dbReference>
<comment type="caution">
    <text evidence="4">The sequence shown here is derived from an EMBL/GenBank/DDBJ whole genome shotgun (WGS) entry which is preliminary data.</text>
</comment>
<dbReference type="SUPFAM" id="SSF48264">
    <property type="entry name" value="Cytochrome P450"/>
    <property type="match status" value="1"/>
</dbReference>
<dbReference type="Proteomes" id="UP001415857">
    <property type="component" value="Unassembled WGS sequence"/>
</dbReference>
<dbReference type="GO" id="GO:0020037">
    <property type="term" value="F:heme binding"/>
    <property type="evidence" value="ECO:0007669"/>
    <property type="project" value="InterPro"/>
</dbReference>
<keyword evidence="3" id="KW-0812">Transmembrane</keyword>
<dbReference type="InterPro" id="IPR001128">
    <property type="entry name" value="Cyt_P450"/>
</dbReference>
<evidence type="ECO:0000256" key="1">
    <source>
        <dbReference type="ARBA" id="ARBA00022723"/>
    </source>
</evidence>
<feature type="transmembrane region" description="Helical" evidence="3">
    <location>
        <begin position="44"/>
        <end position="65"/>
    </location>
</feature>
<organism evidence="4 5">
    <name type="scientific">Liquidambar formosana</name>
    <name type="common">Formosan gum</name>
    <dbReference type="NCBI Taxonomy" id="63359"/>
    <lineage>
        <taxon>Eukaryota</taxon>
        <taxon>Viridiplantae</taxon>
        <taxon>Streptophyta</taxon>
        <taxon>Embryophyta</taxon>
        <taxon>Tracheophyta</taxon>
        <taxon>Spermatophyta</taxon>
        <taxon>Magnoliopsida</taxon>
        <taxon>eudicotyledons</taxon>
        <taxon>Gunneridae</taxon>
        <taxon>Pentapetalae</taxon>
        <taxon>Saxifragales</taxon>
        <taxon>Altingiaceae</taxon>
        <taxon>Liquidambar</taxon>
    </lineage>
</organism>
<accession>A0AAP0R3Y8</accession>
<feature type="transmembrane region" description="Helical" evidence="3">
    <location>
        <begin position="86"/>
        <end position="108"/>
    </location>
</feature>